<keyword evidence="12 15" id="KW-1133">Transmembrane helix</keyword>
<dbReference type="InterPro" id="IPR004358">
    <property type="entry name" value="Sig_transdc_His_kin-like_C"/>
</dbReference>
<evidence type="ECO:0000256" key="13">
    <source>
        <dbReference type="ARBA" id="ARBA00023012"/>
    </source>
</evidence>
<feature type="domain" description="HAMP" evidence="17">
    <location>
        <begin position="208"/>
        <end position="260"/>
    </location>
</feature>
<dbReference type="EMBL" id="BMLX01000010">
    <property type="protein sequence ID" value="GGP24117.1"/>
    <property type="molecule type" value="Genomic_DNA"/>
</dbReference>
<dbReference type="SMART" id="SM00387">
    <property type="entry name" value="HATPase_c"/>
    <property type="match status" value="1"/>
</dbReference>
<comment type="caution">
    <text evidence="18">The sequence shown here is derived from an EMBL/GenBank/DDBJ whole genome shotgun (WGS) entry which is preliminary data.</text>
</comment>
<comment type="subcellular location">
    <subcellularLocation>
        <location evidence="2">Cell inner membrane</location>
        <topology evidence="2">Multi-pass membrane protein</topology>
    </subcellularLocation>
</comment>
<dbReference type="PANTHER" id="PTHR44936:SF5">
    <property type="entry name" value="SENSOR HISTIDINE KINASE ENVZ"/>
    <property type="match status" value="1"/>
</dbReference>
<evidence type="ECO:0000256" key="2">
    <source>
        <dbReference type="ARBA" id="ARBA00004429"/>
    </source>
</evidence>
<evidence type="ECO:0000313" key="18">
    <source>
        <dbReference type="EMBL" id="GGP24117.1"/>
    </source>
</evidence>
<evidence type="ECO:0000256" key="1">
    <source>
        <dbReference type="ARBA" id="ARBA00000085"/>
    </source>
</evidence>
<evidence type="ECO:0000256" key="6">
    <source>
        <dbReference type="ARBA" id="ARBA00022553"/>
    </source>
</evidence>
<dbReference type="PRINTS" id="PR00344">
    <property type="entry name" value="BCTRLSENSOR"/>
</dbReference>
<dbReference type="PANTHER" id="PTHR44936">
    <property type="entry name" value="SENSOR PROTEIN CREC"/>
    <property type="match status" value="1"/>
</dbReference>
<dbReference type="Gene3D" id="1.10.287.130">
    <property type="match status" value="1"/>
</dbReference>
<dbReference type="InterPro" id="IPR036890">
    <property type="entry name" value="HATPase_C_sf"/>
</dbReference>
<protein>
    <recommendedName>
        <fullName evidence="3">histidine kinase</fullName>
        <ecNumber evidence="3">2.7.13.3</ecNumber>
    </recommendedName>
</protein>
<dbReference type="PROSITE" id="PS50109">
    <property type="entry name" value="HIS_KIN"/>
    <property type="match status" value="1"/>
</dbReference>
<evidence type="ECO:0000259" key="17">
    <source>
        <dbReference type="PROSITE" id="PS50885"/>
    </source>
</evidence>
<evidence type="ECO:0000256" key="10">
    <source>
        <dbReference type="ARBA" id="ARBA00022777"/>
    </source>
</evidence>
<dbReference type="SUPFAM" id="SSF47384">
    <property type="entry name" value="Homodimeric domain of signal transducing histidine kinase"/>
    <property type="match status" value="1"/>
</dbReference>
<evidence type="ECO:0000256" key="15">
    <source>
        <dbReference type="SAM" id="Phobius"/>
    </source>
</evidence>
<evidence type="ECO:0000256" key="12">
    <source>
        <dbReference type="ARBA" id="ARBA00022989"/>
    </source>
</evidence>
<keyword evidence="6" id="KW-0597">Phosphoprotein</keyword>
<keyword evidence="7" id="KW-0808">Transferase</keyword>
<dbReference type="PROSITE" id="PS50885">
    <property type="entry name" value="HAMP"/>
    <property type="match status" value="1"/>
</dbReference>
<evidence type="ECO:0000256" key="3">
    <source>
        <dbReference type="ARBA" id="ARBA00012438"/>
    </source>
</evidence>
<dbReference type="InterPro" id="IPR003660">
    <property type="entry name" value="HAMP_dom"/>
</dbReference>
<keyword evidence="19" id="KW-1185">Reference proteome</keyword>
<evidence type="ECO:0000256" key="14">
    <source>
        <dbReference type="ARBA" id="ARBA00023136"/>
    </source>
</evidence>
<evidence type="ECO:0000256" key="4">
    <source>
        <dbReference type="ARBA" id="ARBA00022475"/>
    </source>
</evidence>
<reference evidence="19" key="1">
    <citation type="journal article" date="2019" name="Int. J. Syst. Evol. Microbiol.">
        <title>The Global Catalogue of Microorganisms (GCM) 10K type strain sequencing project: providing services to taxonomists for standard genome sequencing and annotation.</title>
        <authorList>
            <consortium name="The Broad Institute Genomics Platform"/>
            <consortium name="The Broad Institute Genome Sequencing Center for Infectious Disease"/>
            <person name="Wu L."/>
            <person name="Ma J."/>
        </authorList>
    </citation>
    <scope>NUCLEOTIDE SEQUENCE [LARGE SCALE GENOMIC DNA]</scope>
    <source>
        <strain evidence="19">CGMCC 1.8859</strain>
    </source>
</reference>
<dbReference type="RefSeq" id="WP_188707154.1">
    <property type="nucleotide sequence ID" value="NZ_BMLX01000010.1"/>
</dbReference>
<accession>A0ABQ2PEX8</accession>
<gene>
    <name evidence="18" type="ORF">GCM10010970_41170</name>
</gene>
<evidence type="ECO:0000256" key="7">
    <source>
        <dbReference type="ARBA" id="ARBA00022679"/>
    </source>
</evidence>
<comment type="catalytic activity">
    <reaction evidence="1">
        <text>ATP + protein L-histidine = ADP + protein N-phospho-L-histidine.</text>
        <dbReference type="EC" id="2.7.13.3"/>
    </reaction>
</comment>
<dbReference type="InterPro" id="IPR050980">
    <property type="entry name" value="2C_sensor_his_kinase"/>
</dbReference>
<dbReference type="Pfam" id="PF00672">
    <property type="entry name" value="HAMP"/>
    <property type="match status" value="1"/>
</dbReference>
<dbReference type="EC" id="2.7.13.3" evidence="3"/>
<dbReference type="SUPFAM" id="SSF55874">
    <property type="entry name" value="ATPase domain of HSP90 chaperone/DNA topoisomerase II/histidine kinase"/>
    <property type="match status" value="1"/>
</dbReference>
<dbReference type="Gene3D" id="3.30.565.10">
    <property type="entry name" value="Histidine kinase-like ATPase, C-terminal domain"/>
    <property type="match status" value="1"/>
</dbReference>
<evidence type="ECO:0000256" key="8">
    <source>
        <dbReference type="ARBA" id="ARBA00022692"/>
    </source>
</evidence>
<keyword evidence="8 15" id="KW-0812">Transmembrane</keyword>
<proteinExistence type="predicted"/>
<evidence type="ECO:0000256" key="9">
    <source>
        <dbReference type="ARBA" id="ARBA00022741"/>
    </source>
</evidence>
<dbReference type="Proteomes" id="UP000637267">
    <property type="component" value="Unassembled WGS sequence"/>
</dbReference>
<organism evidence="18 19">
    <name type="scientific">Silvimonas iriomotensis</name>
    <dbReference type="NCBI Taxonomy" id="449662"/>
    <lineage>
        <taxon>Bacteria</taxon>
        <taxon>Pseudomonadati</taxon>
        <taxon>Pseudomonadota</taxon>
        <taxon>Betaproteobacteria</taxon>
        <taxon>Neisseriales</taxon>
        <taxon>Chitinibacteraceae</taxon>
        <taxon>Silvimonas</taxon>
    </lineage>
</organism>
<dbReference type="Pfam" id="PF02518">
    <property type="entry name" value="HATPase_c"/>
    <property type="match status" value="1"/>
</dbReference>
<evidence type="ECO:0000313" key="19">
    <source>
        <dbReference type="Proteomes" id="UP000637267"/>
    </source>
</evidence>
<dbReference type="SMART" id="SM00304">
    <property type="entry name" value="HAMP"/>
    <property type="match status" value="1"/>
</dbReference>
<sequence length="475" mass="51527">MKLLQAIFGSITNRVFMLLATGILVAIFVTAALAIREDRQTMQSMRNEHEAERVAQFVRLMESVPDSVRPQIAQSGPQVGLRASLTSPQPLVSHEDSDLITLLRARLPKGVSVRQAGAGADCVHHNDGMPATGGLFPRAPGPGMSPDRGGCHLLDLTLSDGTPLHLSLGWSFGPPPPPPAGQPGHFNFPWHWLVFFGLIAILAYAGARMAVKPLRRLTNLTQELGRNIDRPPLPEKGPGEIRDAIAAVNGLQAQIRKHIEQRMFMLSAIAHDLQTPLTRMRLRLEKVSDDILRRQLLGDLAAMQQMVREGLEFARSMNSVEHFQSVDIDSLLETVCVDATDTGQDVSYDGQTGVTVRASVSSIRRCIGNLIENAVKYGESARVHASVTGRELEIRVADNGPGIPAQYLESVFDPFFRVENSRSRDTGGVGLGLAIARNIAQKHGGQLRLENGATGAVAILTLPVEKGPIRSGHTQ</sequence>
<dbReference type="InterPro" id="IPR003661">
    <property type="entry name" value="HisK_dim/P_dom"/>
</dbReference>
<dbReference type="InterPro" id="IPR036097">
    <property type="entry name" value="HisK_dim/P_sf"/>
</dbReference>
<feature type="domain" description="Histidine kinase" evidence="16">
    <location>
        <begin position="268"/>
        <end position="466"/>
    </location>
</feature>
<dbReference type="CDD" id="cd00082">
    <property type="entry name" value="HisKA"/>
    <property type="match status" value="1"/>
</dbReference>
<feature type="transmembrane region" description="Helical" evidence="15">
    <location>
        <begin position="188"/>
        <end position="207"/>
    </location>
</feature>
<keyword evidence="11" id="KW-0067">ATP-binding</keyword>
<keyword evidence="13" id="KW-0902">Two-component regulatory system</keyword>
<dbReference type="InterPro" id="IPR003594">
    <property type="entry name" value="HATPase_dom"/>
</dbReference>
<evidence type="ECO:0000256" key="5">
    <source>
        <dbReference type="ARBA" id="ARBA00022519"/>
    </source>
</evidence>
<name>A0ABQ2PEX8_9NEIS</name>
<keyword evidence="14 15" id="KW-0472">Membrane</keyword>
<keyword evidence="5" id="KW-0997">Cell inner membrane</keyword>
<keyword evidence="4" id="KW-1003">Cell membrane</keyword>
<keyword evidence="9" id="KW-0547">Nucleotide-binding</keyword>
<dbReference type="InterPro" id="IPR005467">
    <property type="entry name" value="His_kinase_dom"/>
</dbReference>
<evidence type="ECO:0000259" key="16">
    <source>
        <dbReference type="PROSITE" id="PS50109"/>
    </source>
</evidence>
<evidence type="ECO:0000256" key="11">
    <source>
        <dbReference type="ARBA" id="ARBA00022840"/>
    </source>
</evidence>
<keyword evidence="10" id="KW-0418">Kinase</keyword>